<evidence type="ECO:0000259" key="6">
    <source>
        <dbReference type="PROSITE" id="PS50850"/>
    </source>
</evidence>
<evidence type="ECO:0000313" key="8">
    <source>
        <dbReference type="Proteomes" id="UP000256424"/>
    </source>
</evidence>
<dbReference type="InterPro" id="IPR011701">
    <property type="entry name" value="MFS"/>
</dbReference>
<feature type="transmembrane region" description="Helical" evidence="5">
    <location>
        <begin position="72"/>
        <end position="92"/>
    </location>
</feature>
<dbReference type="Pfam" id="PF07690">
    <property type="entry name" value="MFS_1"/>
    <property type="match status" value="1"/>
</dbReference>
<feature type="transmembrane region" description="Helical" evidence="5">
    <location>
        <begin position="241"/>
        <end position="257"/>
    </location>
</feature>
<evidence type="ECO:0000256" key="3">
    <source>
        <dbReference type="ARBA" id="ARBA00022989"/>
    </source>
</evidence>
<name>A0A3D8IX51_9HELI</name>
<feature type="transmembrane region" description="Helical" evidence="5">
    <location>
        <begin position="288"/>
        <end position="310"/>
    </location>
</feature>
<dbReference type="RefSeq" id="WP_104763803.1">
    <property type="nucleotide sequence ID" value="NZ_FZPM01000037.1"/>
</dbReference>
<keyword evidence="8" id="KW-1185">Reference proteome</keyword>
<evidence type="ECO:0000313" key="7">
    <source>
        <dbReference type="EMBL" id="RDU69832.1"/>
    </source>
</evidence>
<feature type="transmembrane region" description="Helical" evidence="5">
    <location>
        <begin position="130"/>
        <end position="153"/>
    </location>
</feature>
<keyword evidence="4 5" id="KW-0472">Membrane</keyword>
<reference evidence="7 8" key="1">
    <citation type="submission" date="2018-04" db="EMBL/GenBank/DDBJ databases">
        <title>Novel Campyloabacter and Helicobacter Species and Strains.</title>
        <authorList>
            <person name="Mannion A.J."/>
            <person name="Shen Z."/>
            <person name="Fox J.G."/>
        </authorList>
    </citation>
    <scope>NUCLEOTIDE SEQUENCE [LARGE SCALE GENOMIC DNA]</scope>
    <source>
        <strain evidence="7 8">MIT 97-5075</strain>
    </source>
</reference>
<evidence type="ECO:0000256" key="2">
    <source>
        <dbReference type="ARBA" id="ARBA00022692"/>
    </source>
</evidence>
<dbReference type="PANTHER" id="PTHR42718:SF49">
    <property type="entry name" value="EXPORT PROTEIN"/>
    <property type="match status" value="1"/>
</dbReference>
<comment type="caution">
    <text evidence="7">The sequence shown here is derived from an EMBL/GenBank/DDBJ whole genome shotgun (WGS) entry which is preliminary data.</text>
</comment>
<feature type="transmembrane region" description="Helical" evidence="5">
    <location>
        <begin position="159"/>
        <end position="181"/>
    </location>
</feature>
<evidence type="ECO:0000256" key="1">
    <source>
        <dbReference type="ARBA" id="ARBA00004141"/>
    </source>
</evidence>
<keyword evidence="3 5" id="KW-1133">Transmembrane helix</keyword>
<gene>
    <name evidence="7" type="ORF">CQA66_08705</name>
</gene>
<dbReference type="AlphaFoldDB" id="A0A3D8IX51"/>
<keyword evidence="2 5" id="KW-0812">Transmembrane</keyword>
<dbReference type="PANTHER" id="PTHR42718">
    <property type="entry name" value="MAJOR FACILITATOR SUPERFAMILY MULTIDRUG TRANSPORTER MFSC"/>
    <property type="match status" value="1"/>
</dbReference>
<organism evidence="7 8">
    <name type="scientific">Helicobacter aurati</name>
    <dbReference type="NCBI Taxonomy" id="137778"/>
    <lineage>
        <taxon>Bacteria</taxon>
        <taxon>Pseudomonadati</taxon>
        <taxon>Campylobacterota</taxon>
        <taxon>Epsilonproteobacteria</taxon>
        <taxon>Campylobacterales</taxon>
        <taxon>Helicobacteraceae</taxon>
        <taxon>Helicobacter</taxon>
    </lineage>
</organism>
<feature type="transmembrane region" description="Helical" evidence="5">
    <location>
        <begin position="316"/>
        <end position="344"/>
    </location>
</feature>
<dbReference type="PROSITE" id="PS50850">
    <property type="entry name" value="MFS"/>
    <property type="match status" value="1"/>
</dbReference>
<feature type="transmembrane region" description="Helical" evidence="5">
    <location>
        <begin position="98"/>
        <end position="118"/>
    </location>
</feature>
<evidence type="ECO:0000256" key="4">
    <source>
        <dbReference type="ARBA" id="ARBA00023136"/>
    </source>
</evidence>
<feature type="transmembrane region" description="Helical" evidence="5">
    <location>
        <begin position="356"/>
        <end position="378"/>
    </location>
</feature>
<comment type="subcellular location">
    <subcellularLocation>
        <location evidence="1">Membrane</location>
        <topology evidence="1">Multi-pass membrane protein</topology>
    </subcellularLocation>
</comment>
<protein>
    <submittedName>
        <fullName evidence="7">MFS transporter</fullName>
    </submittedName>
</protein>
<dbReference type="GO" id="GO:0016020">
    <property type="term" value="C:membrane"/>
    <property type="evidence" value="ECO:0007669"/>
    <property type="project" value="UniProtKB-SubCell"/>
</dbReference>
<accession>A0A3D8IX51</accession>
<dbReference type="InterPro" id="IPR020846">
    <property type="entry name" value="MFS_dom"/>
</dbReference>
<evidence type="ECO:0000256" key="5">
    <source>
        <dbReference type="SAM" id="Phobius"/>
    </source>
</evidence>
<sequence>MSSKPLLLVLLPAVFVVPSSISGTAIALPHIAENLGADSALLAWVVNAFNLCFACFTLIWGALSDRFDVRACFVAGVALYLVGSLLSSFAPALLWLDIARACAGVGGASVFACGSALLRQSFEAESRARAFALFGTTAGLGITFGPTISGILIDFISWRAIFLFHSFILALVLCFAAKGFYTYSKNKLGISSFTKPHSSIPTHKQRISRSFDSKGALLFVAFMLSLMQLIMNLHALKEPKTLSITTLCLCLFCCFVLQQKRLSIKYANCQDNAIPQPFLDVAVLKNTAFLGFSLVTVVAGFSFVVLLTYFPSFLSAIFGFSAFQTGAFMLALTTPMLFCPLVAARLINKGMDSKKFALAISLVMSLGIFLLLFILYFLSGWIQMGMIAFVLFIIGCGMGLHAGAIDGLALSKVESSKAGLAAGVLNSFRLGSEAIGVALYAALCVAFLNLYAFAHFVGYDIDFIHSFISIVSSGNLSSLEDRLYHHALSFYKQATFISLWVLGALCLFLSLIIGLLLRK</sequence>
<feature type="transmembrane region" description="Helical" evidence="5">
    <location>
        <begin position="41"/>
        <end position="60"/>
    </location>
</feature>
<dbReference type="CDD" id="cd17321">
    <property type="entry name" value="MFS_MMR_MDR_like"/>
    <property type="match status" value="1"/>
</dbReference>
<dbReference type="OrthoDB" id="9807274at2"/>
<dbReference type="Gene3D" id="1.20.1720.10">
    <property type="entry name" value="Multidrug resistance protein D"/>
    <property type="match status" value="1"/>
</dbReference>
<dbReference type="EMBL" id="NXLW01000023">
    <property type="protein sequence ID" value="RDU69832.1"/>
    <property type="molecule type" value="Genomic_DNA"/>
</dbReference>
<feature type="transmembrane region" description="Helical" evidence="5">
    <location>
        <begin position="430"/>
        <end position="453"/>
    </location>
</feature>
<feature type="domain" description="Major facilitator superfamily (MFS) profile" evidence="6">
    <location>
        <begin position="6"/>
        <end position="519"/>
    </location>
</feature>
<proteinExistence type="predicted"/>
<dbReference type="Gene3D" id="1.20.1250.20">
    <property type="entry name" value="MFS general substrate transporter like domains"/>
    <property type="match status" value="1"/>
</dbReference>
<dbReference type="Proteomes" id="UP000256424">
    <property type="component" value="Unassembled WGS sequence"/>
</dbReference>
<dbReference type="GO" id="GO:0022857">
    <property type="term" value="F:transmembrane transporter activity"/>
    <property type="evidence" value="ECO:0007669"/>
    <property type="project" value="InterPro"/>
</dbReference>
<feature type="transmembrane region" description="Helical" evidence="5">
    <location>
        <begin position="497"/>
        <end position="517"/>
    </location>
</feature>
<feature type="transmembrane region" description="Helical" evidence="5">
    <location>
        <begin position="216"/>
        <end position="235"/>
    </location>
</feature>
<dbReference type="SUPFAM" id="SSF103473">
    <property type="entry name" value="MFS general substrate transporter"/>
    <property type="match status" value="1"/>
</dbReference>
<feature type="transmembrane region" description="Helical" evidence="5">
    <location>
        <begin position="384"/>
        <end position="409"/>
    </location>
</feature>
<dbReference type="InterPro" id="IPR036259">
    <property type="entry name" value="MFS_trans_sf"/>
</dbReference>